<organism evidence="2 3">
    <name type="scientific">Clostridium tertium</name>
    <dbReference type="NCBI Taxonomy" id="1559"/>
    <lineage>
        <taxon>Bacteria</taxon>
        <taxon>Bacillati</taxon>
        <taxon>Bacillota</taxon>
        <taxon>Clostridia</taxon>
        <taxon>Eubacteriales</taxon>
        <taxon>Clostridiaceae</taxon>
        <taxon>Clostridium</taxon>
    </lineage>
</organism>
<proteinExistence type="predicted"/>
<evidence type="ECO:0000313" key="2">
    <source>
        <dbReference type="EMBL" id="MDC4242295.1"/>
    </source>
</evidence>
<dbReference type="Proteomes" id="UP001141183">
    <property type="component" value="Unassembled WGS sequence"/>
</dbReference>
<feature type="transmembrane region" description="Helical" evidence="1">
    <location>
        <begin position="6"/>
        <end position="24"/>
    </location>
</feature>
<sequence length="118" mass="13858">MKKIKILHLIVIFITILQICIMIFNKKDSSKDVVPCITEVKNVKYIKDIEKDFNNINNSTILSYNKIDESSWIIKCTLNGNKIQVLDALNKIDNYYINNYNLNYDKENILLELELKSK</sequence>
<keyword evidence="1" id="KW-0812">Transmembrane</keyword>
<evidence type="ECO:0000256" key="1">
    <source>
        <dbReference type="SAM" id="Phobius"/>
    </source>
</evidence>
<name>A0A9X3XMX4_9CLOT</name>
<keyword evidence="3" id="KW-1185">Reference proteome</keyword>
<accession>A0A9X3XMX4</accession>
<reference evidence="2" key="1">
    <citation type="submission" date="2022-05" db="EMBL/GenBank/DDBJ databases">
        <title>Draft genome sequence of Clostridium tertium strain CP3 isolated from Peru.</title>
        <authorList>
            <person name="Hurtado R."/>
            <person name="Lima L."/>
            <person name="Sousa T."/>
            <person name="Jaiswal A.K."/>
            <person name="Tiwari S."/>
            <person name="Maturrano L."/>
            <person name="Brenig B."/>
            <person name="Azevedo V."/>
        </authorList>
    </citation>
    <scope>NUCLEOTIDE SEQUENCE</scope>
    <source>
        <strain evidence="2">CP3</strain>
    </source>
</reference>
<evidence type="ECO:0000313" key="3">
    <source>
        <dbReference type="Proteomes" id="UP001141183"/>
    </source>
</evidence>
<comment type="caution">
    <text evidence="2">The sequence shown here is derived from an EMBL/GenBank/DDBJ whole genome shotgun (WGS) entry which is preliminary data.</text>
</comment>
<dbReference type="EMBL" id="JAMRYU010000028">
    <property type="protein sequence ID" value="MDC4242295.1"/>
    <property type="molecule type" value="Genomic_DNA"/>
</dbReference>
<gene>
    <name evidence="2" type="ORF">NE398_19375</name>
</gene>
<protein>
    <submittedName>
        <fullName evidence="2">Uncharacterized protein</fullName>
    </submittedName>
</protein>
<keyword evidence="1" id="KW-1133">Transmembrane helix</keyword>
<dbReference type="AlphaFoldDB" id="A0A9X3XMX4"/>
<keyword evidence="1" id="KW-0472">Membrane</keyword>
<dbReference type="RefSeq" id="WP_008679146.1">
    <property type="nucleotide sequence ID" value="NZ_CABKOG010000003.1"/>
</dbReference>